<organism evidence="10 11">
    <name type="scientific">Gouania willdenowi</name>
    <name type="common">Blunt-snouted clingfish</name>
    <name type="synonym">Lepadogaster willdenowi</name>
    <dbReference type="NCBI Taxonomy" id="441366"/>
    <lineage>
        <taxon>Eukaryota</taxon>
        <taxon>Metazoa</taxon>
        <taxon>Chordata</taxon>
        <taxon>Craniata</taxon>
        <taxon>Vertebrata</taxon>
        <taxon>Euteleostomi</taxon>
        <taxon>Actinopterygii</taxon>
        <taxon>Neopterygii</taxon>
        <taxon>Teleostei</taxon>
        <taxon>Neoteleostei</taxon>
        <taxon>Acanthomorphata</taxon>
        <taxon>Ovalentaria</taxon>
        <taxon>Blenniimorphae</taxon>
        <taxon>Blenniiformes</taxon>
        <taxon>Gobiesocoidei</taxon>
        <taxon>Gobiesocidae</taxon>
        <taxon>Gobiesocinae</taxon>
        <taxon>Gouania</taxon>
    </lineage>
</organism>
<evidence type="ECO:0000256" key="2">
    <source>
        <dbReference type="ARBA" id="ARBA00011495"/>
    </source>
</evidence>
<keyword evidence="11" id="KW-1185">Reference proteome</keyword>
<evidence type="ECO:0000256" key="3">
    <source>
        <dbReference type="ARBA" id="ARBA00022729"/>
    </source>
</evidence>
<evidence type="ECO:0000259" key="9">
    <source>
        <dbReference type="Pfam" id="PF25752"/>
    </source>
</evidence>
<keyword evidence="5" id="KW-0325">Glycoprotein</keyword>
<dbReference type="Pfam" id="PF07773">
    <property type="entry name" value="TCTN_DUF1619"/>
    <property type="match status" value="2"/>
</dbReference>
<evidence type="ECO:0008006" key="12">
    <source>
        <dbReference type="Google" id="ProtNLM"/>
    </source>
</evidence>
<evidence type="ECO:0000259" key="8">
    <source>
        <dbReference type="Pfam" id="PF07773"/>
    </source>
</evidence>
<dbReference type="AlphaFoldDB" id="A0A8C5I582"/>
<evidence type="ECO:0000256" key="4">
    <source>
        <dbReference type="ARBA" id="ARBA00022794"/>
    </source>
</evidence>
<evidence type="ECO:0000313" key="11">
    <source>
        <dbReference type="Proteomes" id="UP000694680"/>
    </source>
</evidence>
<reference evidence="10" key="1">
    <citation type="submission" date="2020-06" db="EMBL/GenBank/DDBJ databases">
        <authorList>
            <consortium name="Wellcome Sanger Institute Data Sharing"/>
        </authorList>
    </citation>
    <scope>NUCLEOTIDE SEQUENCE [LARGE SCALE GENOMIC DNA]</scope>
</reference>
<dbReference type="InterPro" id="IPR040354">
    <property type="entry name" value="TCTN1-3"/>
</dbReference>
<feature type="region of interest" description="Disordered" evidence="6">
    <location>
        <begin position="26"/>
        <end position="64"/>
    </location>
</feature>
<keyword evidence="3 7" id="KW-0732">Signal</keyword>
<dbReference type="OrthoDB" id="184109at2759"/>
<dbReference type="Pfam" id="PF25752">
    <property type="entry name" value="DUF1619_N"/>
    <property type="match status" value="1"/>
</dbReference>
<reference evidence="10" key="2">
    <citation type="submission" date="2025-08" db="UniProtKB">
        <authorList>
            <consortium name="Ensembl"/>
        </authorList>
    </citation>
    <scope>IDENTIFICATION</scope>
</reference>
<evidence type="ECO:0000256" key="7">
    <source>
        <dbReference type="SAM" id="SignalP"/>
    </source>
</evidence>
<feature type="signal peptide" evidence="7">
    <location>
        <begin position="1"/>
        <end position="19"/>
    </location>
</feature>
<feature type="domain" description="Tectonic-1-3 N-terminal" evidence="9">
    <location>
        <begin position="100"/>
        <end position="188"/>
    </location>
</feature>
<comment type="subunit">
    <text evidence="2">Part of the tectonic-like complex (also named B9 complex).</text>
</comment>
<dbReference type="PANTHER" id="PTHR14611">
    <property type="entry name" value="TECTONIC FAMILY MEMBER"/>
    <property type="match status" value="1"/>
</dbReference>
<evidence type="ECO:0000256" key="1">
    <source>
        <dbReference type="ARBA" id="ARBA00007633"/>
    </source>
</evidence>
<sequence length="605" mass="65684">MNSFPFLLFIVLYGHFVHSDTDLEPNVTAASNPPDDADPTSSATSPTPGLWTETMEPTEVNTTEETTPFPALNFTENATIYSSEEPTAEAPLVTTAQPVWTQPGCLCDLTADFCDIGCCCDNADCGVANLSQVFVGCPQTPVSAVCVEEWLIFRANVDSSLVTVTDSLFCVQVKDNTAKISLADLQYPTLGNSYHFSPSQPMVTTHHSRNFYKVDDVIQTYFSNSSVQNVLRQPSAGAAALFCMNRNPAKFLRSVSHFCTRTVTPQLCTTDPGLSARSYFADLSLIKIPISDISPGPEVLIPVTPLSDWQAPSKINNSCLNAVKRVEFVIGYSGRGELTHATVQLSLADVKLNQLLMQTHAIKFQLAEPRPTLGEPIPAVGLQPGSPVIGRFDGEVKPVTSLGVSEAGECLSDPSNRSPILFTYNTISGCTFSSSALNCSELQSQIYRMLQGLAAPDAVAMNSGSKPDWTRVLVQDCPVALQETCETGCQLPNALSIQVLWARQGPVDLPQSYILGAKYVFKCRKNKCPLSSPLTLTTKVTFADTTVYPVAPRGFPQPRWKFPFGFFTRGVAEVDGHILDSSDTSRVTWSSVLLMVLMLTGLSFY</sequence>
<comment type="similarity">
    <text evidence="1">Belongs to the tectonic family.</text>
</comment>
<evidence type="ECO:0000256" key="5">
    <source>
        <dbReference type="ARBA" id="ARBA00023180"/>
    </source>
</evidence>
<dbReference type="GO" id="GO:0060271">
    <property type="term" value="P:cilium assembly"/>
    <property type="evidence" value="ECO:0007669"/>
    <property type="project" value="TreeGrafter"/>
</dbReference>
<name>A0A8C5I582_GOUWI</name>
<dbReference type="PANTHER" id="PTHR14611:SF4">
    <property type="entry name" value="TECTONIC-3"/>
    <property type="match status" value="1"/>
</dbReference>
<evidence type="ECO:0000256" key="6">
    <source>
        <dbReference type="SAM" id="MobiDB-lite"/>
    </source>
</evidence>
<protein>
    <recommendedName>
        <fullName evidence="12">Tectonic domain-containing protein</fullName>
    </recommendedName>
</protein>
<dbReference type="Ensembl" id="ENSGWIT00000059855.1">
    <property type="protein sequence ID" value="ENSGWIP00000055598.1"/>
    <property type="gene ID" value="ENSGWIG00000026443.1"/>
</dbReference>
<reference evidence="10" key="3">
    <citation type="submission" date="2025-09" db="UniProtKB">
        <authorList>
            <consortium name="Ensembl"/>
        </authorList>
    </citation>
    <scope>IDENTIFICATION</scope>
</reference>
<dbReference type="InterPro" id="IPR011677">
    <property type="entry name" value="TCTN1-3_dom"/>
</dbReference>
<keyword evidence="4" id="KW-0970">Cilium biogenesis/degradation</keyword>
<dbReference type="InterPro" id="IPR057724">
    <property type="entry name" value="TCTN1-3_N"/>
</dbReference>
<dbReference type="GO" id="GO:0007224">
    <property type="term" value="P:smoothened signaling pathway"/>
    <property type="evidence" value="ECO:0007669"/>
    <property type="project" value="TreeGrafter"/>
</dbReference>
<gene>
    <name evidence="10" type="primary">tctn3</name>
</gene>
<feature type="chain" id="PRO_5034075497" description="Tectonic domain-containing protein" evidence="7">
    <location>
        <begin position="20"/>
        <end position="605"/>
    </location>
</feature>
<proteinExistence type="inferred from homology"/>
<dbReference type="Proteomes" id="UP000694680">
    <property type="component" value="Chromosome 19"/>
</dbReference>
<evidence type="ECO:0000313" key="10">
    <source>
        <dbReference type="Ensembl" id="ENSGWIP00000055598.1"/>
    </source>
</evidence>
<feature type="compositionally biased region" description="Low complexity" evidence="6">
    <location>
        <begin position="52"/>
        <end position="64"/>
    </location>
</feature>
<feature type="domain" description="Tectonic-1-3" evidence="8">
    <location>
        <begin position="401"/>
        <end position="544"/>
    </location>
</feature>
<feature type="domain" description="Tectonic-1-3" evidence="8">
    <location>
        <begin position="211"/>
        <end position="364"/>
    </location>
</feature>
<accession>A0A8C5I582</accession>